<dbReference type="AlphaFoldDB" id="A0A0D0DHE0"/>
<reference evidence="1 2" key="1">
    <citation type="submission" date="2014-04" db="EMBL/GenBank/DDBJ databases">
        <authorList>
            <consortium name="DOE Joint Genome Institute"/>
            <person name="Kuo A."/>
            <person name="Kohler A."/>
            <person name="Jargeat P."/>
            <person name="Nagy L.G."/>
            <person name="Floudas D."/>
            <person name="Copeland A."/>
            <person name="Barry K.W."/>
            <person name="Cichocki N."/>
            <person name="Veneault-Fourrey C."/>
            <person name="LaButti K."/>
            <person name="Lindquist E.A."/>
            <person name="Lipzen A."/>
            <person name="Lundell T."/>
            <person name="Morin E."/>
            <person name="Murat C."/>
            <person name="Sun H."/>
            <person name="Tunlid A."/>
            <person name="Henrissat B."/>
            <person name="Grigoriev I.V."/>
            <person name="Hibbett D.S."/>
            <person name="Martin F."/>
            <person name="Nordberg H.P."/>
            <person name="Cantor M.N."/>
            <person name="Hua S.X."/>
        </authorList>
    </citation>
    <scope>NUCLEOTIDE SEQUENCE [LARGE SCALE GENOMIC DNA]</scope>
    <source>
        <strain evidence="1 2">Ve08.2h10</strain>
    </source>
</reference>
<evidence type="ECO:0000313" key="1">
    <source>
        <dbReference type="EMBL" id="KIK80844.1"/>
    </source>
</evidence>
<reference evidence="2" key="2">
    <citation type="submission" date="2015-01" db="EMBL/GenBank/DDBJ databases">
        <title>Evolutionary Origins and Diversification of the Mycorrhizal Mutualists.</title>
        <authorList>
            <consortium name="DOE Joint Genome Institute"/>
            <consortium name="Mycorrhizal Genomics Consortium"/>
            <person name="Kohler A."/>
            <person name="Kuo A."/>
            <person name="Nagy L.G."/>
            <person name="Floudas D."/>
            <person name="Copeland A."/>
            <person name="Barry K.W."/>
            <person name="Cichocki N."/>
            <person name="Veneault-Fourrey C."/>
            <person name="LaButti K."/>
            <person name="Lindquist E.A."/>
            <person name="Lipzen A."/>
            <person name="Lundell T."/>
            <person name="Morin E."/>
            <person name="Murat C."/>
            <person name="Riley R."/>
            <person name="Ohm R."/>
            <person name="Sun H."/>
            <person name="Tunlid A."/>
            <person name="Henrissat B."/>
            <person name="Grigoriev I.V."/>
            <person name="Hibbett D.S."/>
            <person name="Martin F."/>
        </authorList>
    </citation>
    <scope>NUCLEOTIDE SEQUENCE [LARGE SCALE GENOMIC DNA]</scope>
    <source>
        <strain evidence="2">Ve08.2h10</strain>
    </source>
</reference>
<dbReference type="Proteomes" id="UP000054538">
    <property type="component" value="Unassembled WGS sequence"/>
</dbReference>
<dbReference type="HOGENOM" id="CLU_1384547_0_0_1"/>
<evidence type="ECO:0000313" key="2">
    <source>
        <dbReference type="Proteomes" id="UP000054538"/>
    </source>
</evidence>
<protein>
    <submittedName>
        <fullName evidence="1">Uncharacterized protein</fullName>
    </submittedName>
</protein>
<proteinExistence type="predicted"/>
<dbReference type="EMBL" id="KN825920">
    <property type="protein sequence ID" value="KIK80844.1"/>
    <property type="molecule type" value="Genomic_DNA"/>
</dbReference>
<gene>
    <name evidence="1" type="ORF">PAXRUDRAFT_216048</name>
</gene>
<dbReference type="STRING" id="930991.A0A0D0DHE0"/>
<dbReference type="InParanoid" id="A0A0D0DHE0"/>
<organism evidence="1 2">
    <name type="scientific">Paxillus rubicundulus Ve08.2h10</name>
    <dbReference type="NCBI Taxonomy" id="930991"/>
    <lineage>
        <taxon>Eukaryota</taxon>
        <taxon>Fungi</taxon>
        <taxon>Dikarya</taxon>
        <taxon>Basidiomycota</taxon>
        <taxon>Agaricomycotina</taxon>
        <taxon>Agaricomycetes</taxon>
        <taxon>Agaricomycetidae</taxon>
        <taxon>Boletales</taxon>
        <taxon>Paxilineae</taxon>
        <taxon>Paxillaceae</taxon>
        <taxon>Paxillus</taxon>
    </lineage>
</organism>
<accession>A0A0D0DHE0</accession>
<sequence>MSRNFVVDASSLYVGALHPVASMMKQGFSGYARFRTRTQRPPRYLFMDFGLSRRYDPSVFMPLEVPIWGRMCHSFRTPMHLVILSQPTYSTSVMPLIIILLTQTLNSGYGRIPLNVSPWINEVVKWIDTVWAGLRSWELRSRVFDERLDSSICVVKTEGAPGTYPTVTITQMRKLQGERTSPWKYPRLPCHRHRTVY</sequence>
<keyword evidence="2" id="KW-1185">Reference proteome</keyword>
<name>A0A0D0DHE0_9AGAM</name>